<evidence type="ECO:0000256" key="4">
    <source>
        <dbReference type="ARBA" id="ARBA00023136"/>
    </source>
</evidence>
<keyword evidence="3 6" id="KW-1133">Transmembrane helix</keyword>
<evidence type="ECO:0000256" key="2">
    <source>
        <dbReference type="ARBA" id="ARBA00022692"/>
    </source>
</evidence>
<comment type="caution">
    <text evidence="7">The sequence shown here is derived from an EMBL/GenBank/DDBJ whole genome shotgun (WGS) entry which is preliminary data.</text>
</comment>
<accession>A0AAE1CBZ8</accession>
<dbReference type="AlphaFoldDB" id="A0AAE1CBZ8"/>
<proteinExistence type="predicted"/>
<dbReference type="Proteomes" id="UP001270362">
    <property type="component" value="Unassembled WGS sequence"/>
</dbReference>
<feature type="region of interest" description="Disordered" evidence="5">
    <location>
        <begin position="160"/>
        <end position="226"/>
    </location>
</feature>
<keyword evidence="4 6" id="KW-0472">Membrane</keyword>
<dbReference type="PANTHER" id="PTHR15549:SF30">
    <property type="entry name" value="MID2 DOMAIN-CONTAINING PROTEIN"/>
    <property type="match status" value="1"/>
</dbReference>
<evidence type="ECO:0000313" key="7">
    <source>
        <dbReference type="EMBL" id="KAK3687964.1"/>
    </source>
</evidence>
<sequence length="226" mass="23655">MQDLRRGLGQTCVLNVVSTIMPTVTCRSGVSDGFDFMTLPADGVGVFAPMIQINFKSSDLATNAQTTSTTSTTSTAITSQTASPAAKQPAMSTGAIAGIAIGVALLFIGVIVAAILVWRKKRRDTSDNIQLTGGGLEGRYAEVQGSSPSASSYDQSQDIKAYYAGGPPPSQGQEVRHYYGAPPQPPNYNTAELGGGRNTHLHEAPVNRYAAHEAPGQDMGPRELPG</sequence>
<evidence type="ECO:0000256" key="5">
    <source>
        <dbReference type="SAM" id="MobiDB-lite"/>
    </source>
</evidence>
<protein>
    <recommendedName>
        <fullName evidence="9">Mid2 domain-containing protein</fullName>
    </recommendedName>
</protein>
<comment type="subcellular location">
    <subcellularLocation>
        <location evidence="1">Membrane</location>
        <topology evidence="1">Single-pass membrane protein</topology>
    </subcellularLocation>
</comment>
<name>A0AAE1CBZ8_9PEZI</name>
<keyword evidence="8" id="KW-1185">Reference proteome</keyword>
<organism evidence="7 8">
    <name type="scientific">Podospora appendiculata</name>
    <dbReference type="NCBI Taxonomy" id="314037"/>
    <lineage>
        <taxon>Eukaryota</taxon>
        <taxon>Fungi</taxon>
        <taxon>Dikarya</taxon>
        <taxon>Ascomycota</taxon>
        <taxon>Pezizomycotina</taxon>
        <taxon>Sordariomycetes</taxon>
        <taxon>Sordariomycetidae</taxon>
        <taxon>Sordariales</taxon>
        <taxon>Podosporaceae</taxon>
        <taxon>Podospora</taxon>
    </lineage>
</organism>
<reference evidence="7" key="2">
    <citation type="submission" date="2023-06" db="EMBL/GenBank/DDBJ databases">
        <authorList>
            <consortium name="Lawrence Berkeley National Laboratory"/>
            <person name="Haridas S."/>
            <person name="Hensen N."/>
            <person name="Bonometti L."/>
            <person name="Westerberg I."/>
            <person name="Brannstrom I.O."/>
            <person name="Guillou S."/>
            <person name="Cros-Aarteil S."/>
            <person name="Calhoun S."/>
            <person name="Kuo A."/>
            <person name="Mondo S."/>
            <person name="Pangilinan J."/>
            <person name="Riley R."/>
            <person name="Labutti K."/>
            <person name="Andreopoulos B."/>
            <person name="Lipzen A."/>
            <person name="Chen C."/>
            <person name="Yanf M."/>
            <person name="Daum C."/>
            <person name="Ng V."/>
            <person name="Clum A."/>
            <person name="Steindorff A."/>
            <person name="Ohm R."/>
            <person name="Martin F."/>
            <person name="Silar P."/>
            <person name="Natvig D."/>
            <person name="Lalanne C."/>
            <person name="Gautier V."/>
            <person name="Ament-Velasquez S.L."/>
            <person name="Kruys A."/>
            <person name="Hutchinson M.I."/>
            <person name="Powell A.J."/>
            <person name="Barry K."/>
            <person name="Miller A.N."/>
            <person name="Grigoriev I.V."/>
            <person name="Debuchy R."/>
            <person name="Gladieux P."/>
            <person name="Thoren M.H."/>
            <person name="Johannesson H."/>
        </authorList>
    </citation>
    <scope>NUCLEOTIDE SEQUENCE</scope>
    <source>
        <strain evidence="7">CBS 314.62</strain>
    </source>
</reference>
<evidence type="ECO:0000256" key="3">
    <source>
        <dbReference type="ARBA" id="ARBA00022989"/>
    </source>
</evidence>
<evidence type="ECO:0000256" key="1">
    <source>
        <dbReference type="ARBA" id="ARBA00004167"/>
    </source>
</evidence>
<dbReference type="PANTHER" id="PTHR15549">
    <property type="entry name" value="PAIRED IMMUNOGLOBULIN-LIKE TYPE 2 RECEPTOR"/>
    <property type="match status" value="1"/>
</dbReference>
<evidence type="ECO:0000256" key="6">
    <source>
        <dbReference type="SAM" id="Phobius"/>
    </source>
</evidence>
<dbReference type="EMBL" id="JAULSO010000002">
    <property type="protein sequence ID" value="KAK3687964.1"/>
    <property type="molecule type" value="Genomic_DNA"/>
</dbReference>
<reference evidence="7" key="1">
    <citation type="journal article" date="2023" name="Mol. Phylogenet. Evol.">
        <title>Genome-scale phylogeny and comparative genomics of the fungal order Sordariales.</title>
        <authorList>
            <person name="Hensen N."/>
            <person name="Bonometti L."/>
            <person name="Westerberg I."/>
            <person name="Brannstrom I.O."/>
            <person name="Guillou S."/>
            <person name="Cros-Aarteil S."/>
            <person name="Calhoun S."/>
            <person name="Haridas S."/>
            <person name="Kuo A."/>
            <person name="Mondo S."/>
            <person name="Pangilinan J."/>
            <person name="Riley R."/>
            <person name="LaButti K."/>
            <person name="Andreopoulos B."/>
            <person name="Lipzen A."/>
            <person name="Chen C."/>
            <person name="Yan M."/>
            <person name="Daum C."/>
            <person name="Ng V."/>
            <person name="Clum A."/>
            <person name="Steindorff A."/>
            <person name="Ohm R.A."/>
            <person name="Martin F."/>
            <person name="Silar P."/>
            <person name="Natvig D.O."/>
            <person name="Lalanne C."/>
            <person name="Gautier V."/>
            <person name="Ament-Velasquez S.L."/>
            <person name="Kruys A."/>
            <person name="Hutchinson M.I."/>
            <person name="Powell A.J."/>
            <person name="Barry K."/>
            <person name="Miller A.N."/>
            <person name="Grigoriev I.V."/>
            <person name="Debuchy R."/>
            <person name="Gladieux P."/>
            <person name="Hiltunen Thoren M."/>
            <person name="Johannesson H."/>
        </authorList>
    </citation>
    <scope>NUCLEOTIDE SEQUENCE</scope>
    <source>
        <strain evidence="7">CBS 314.62</strain>
    </source>
</reference>
<dbReference type="GO" id="GO:0016020">
    <property type="term" value="C:membrane"/>
    <property type="evidence" value="ECO:0007669"/>
    <property type="project" value="UniProtKB-SubCell"/>
</dbReference>
<dbReference type="CDD" id="cd12087">
    <property type="entry name" value="TM_EGFR-like"/>
    <property type="match status" value="1"/>
</dbReference>
<feature type="transmembrane region" description="Helical" evidence="6">
    <location>
        <begin position="95"/>
        <end position="118"/>
    </location>
</feature>
<evidence type="ECO:0008006" key="9">
    <source>
        <dbReference type="Google" id="ProtNLM"/>
    </source>
</evidence>
<dbReference type="InterPro" id="IPR051694">
    <property type="entry name" value="Immunoregulatory_rcpt-like"/>
</dbReference>
<keyword evidence="2 6" id="KW-0812">Transmembrane</keyword>
<dbReference type="GO" id="GO:0071944">
    <property type="term" value="C:cell periphery"/>
    <property type="evidence" value="ECO:0007669"/>
    <property type="project" value="UniProtKB-ARBA"/>
</dbReference>
<gene>
    <name evidence="7" type="ORF">B0T22DRAFT_479236</name>
</gene>
<evidence type="ECO:0000313" key="8">
    <source>
        <dbReference type="Proteomes" id="UP001270362"/>
    </source>
</evidence>